<dbReference type="Proteomes" id="UP000631114">
    <property type="component" value="Unassembled WGS sequence"/>
</dbReference>
<name>A0A835IU45_9MAGN</name>
<keyword evidence="5" id="KW-1133">Transmembrane helix</keyword>
<feature type="coiled-coil region" evidence="7">
    <location>
        <begin position="411"/>
        <end position="442"/>
    </location>
</feature>
<keyword evidence="7" id="KW-0175">Coiled coil</keyword>
<sequence length="576" mass="66208">MSGLQPLGDESKLTSESNQLTIWSNSQTTEGSSSRMHSGGSEISPYRSEAIQSPFHEGMGFLGIPKEVKSVKEDMLAVSCSGDLHNLDLPQEKKISKPKFSEVGSPNLLSSSDRPNPARHRHSLDGFRNGDVLDQEARSFMSSNFPLAPLLPKSLSESWLWRTLPSVSSKNSAAFHLEKCSKPPSVDQTWETIVKTSNVYHSHLRQLQGVLQIGRWRSLRRTALPKTTAKKGADYPVTPIVLGFFVFFVIGSCELFPLFNFNITVNLSFIVEFFRADLEHRPSLGILKLYRLEFKTEFIKESIDFSLGLLISTNTLELKLCAFEEARKRLQDPYFLLHSRLKEKDQRIDHARSKASQSALALKKFVEESQKLATECTNLLNQCTRWEKECLLYDRDREALMEFANEADERAKEAEVCVLDIEDELKNALEELEEYKKNARSTWYIYYLYILPNVSETQLIEELHLMREKITMLEQSSKRRSRDLLTLMEAFCSSERRSRDLLALMSRDLLAFMEALRFRVAWVKRHMSRDLLALMEAFYLSERRSRDLLALMEAFCSSEHRSRDLLALMEAFCSSE</sequence>
<dbReference type="Pfam" id="PF05097">
    <property type="entry name" value="DUF688"/>
    <property type="match status" value="1"/>
</dbReference>
<keyword evidence="6" id="KW-0472">Membrane</keyword>
<evidence type="ECO:0000313" key="9">
    <source>
        <dbReference type="EMBL" id="KAF9625160.1"/>
    </source>
</evidence>
<keyword evidence="4" id="KW-0256">Endoplasmic reticulum</keyword>
<comment type="caution">
    <text evidence="9">The sequence shown here is derived from an EMBL/GenBank/DDBJ whole genome shotgun (WGS) entry which is preliminary data.</text>
</comment>
<dbReference type="GO" id="GO:0005789">
    <property type="term" value="C:endoplasmic reticulum membrane"/>
    <property type="evidence" value="ECO:0007669"/>
    <property type="project" value="UniProtKB-SubCell"/>
</dbReference>
<feature type="region of interest" description="Disordered" evidence="8">
    <location>
        <begin position="1"/>
        <end position="44"/>
    </location>
</feature>
<reference evidence="9 10" key="1">
    <citation type="submission" date="2020-10" db="EMBL/GenBank/DDBJ databases">
        <title>The Coptis chinensis genome and diversification of protoberbering-type alkaloids.</title>
        <authorList>
            <person name="Wang B."/>
            <person name="Shu S."/>
            <person name="Song C."/>
            <person name="Liu Y."/>
        </authorList>
    </citation>
    <scope>NUCLEOTIDE SEQUENCE [LARGE SCALE GENOMIC DNA]</scope>
    <source>
        <strain evidence="9">HL-2020</strain>
        <tissue evidence="9">Leaf</tissue>
    </source>
</reference>
<evidence type="ECO:0000256" key="3">
    <source>
        <dbReference type="ARBA" id="ARBA00022692"/>
    </source>
</evidence>
<keyword evidence="3" id="KW-0812">Transmembrane</keyword>
<accession>A0A835IU45</accession>
<protein>
    <submittedName>
        <fullName evidence="9">Uncharacterized protein</fullName>
    </submittedName>
</protein>
<organism evidence="9 10">
    <name type="scientific">Coptis chinensis</name>
    <dbReference type="NCBI Taxonomy" id="261450"/>
    <lineage>
        <taxon>Eukaryota</taxon>
        <taxon>Viridiplantae</taxon>
        <taxon>Streptophyta</taxon>
        <taxon>Embryophyta</taxon>
        <taxon>Tracheophyta</taxon>
        <taxon>Spermatophyta</taxon>
        <taxon>Magnoliopsida</taxon>
        <taxon>Ranunculales</taxon>
        <taxon>Ranunculaceae</taxon>
        <taxon>Coptidoideae</taxon>
        <taxon>Coptis</taxon>
    </lineage>
</organism>
<dbReference type="AlphaFoldDB" id="A0A835IU45"/>
<comment type="similarity">
    <text evidence="2">Belongs to the RAMP4 family.</text>
</comment>
<comment type="subcellular location">
    <subcellularLocation>
        <location evidence="1">Endoplasmic reticulum membrane</location>
        <topology evidence="1">Single-pass membrane protein</topology>
    </subcellularLocation>
</comment>
<keyword evidence="10" id="KW-1185">Reference proteome</keyword>
<dbReference type="PANTHER" id="PTHR35689">
    <property type="entry name" value="EARLY ENDOSOME ANTIGEN"/>
    <property type="match status" value="1"/>
</dbReference>
<feature type="region of interest" description="Disordered" evidence="8">
    <location>
        <begin position="91"/>
        <end position="127"/>
    </location>
</feature>
<gene>
    <name evidence="9" type="ORF">IFM89_019866</name>
</gene>
<dbReference type="InterPro" id="IPR007789">
    <property type="entry name" value="DUF688"/>
</dbReference>
<evidence type="ECO:0000256" key="4">
    <source>
        <dbReference type="ARBA" id="ARBA00022824"/>
    </source>
</evidence>
<evidence type="ECO:0000256" key="8">
    <source>
        <dbReference type="SAM" id="MobiDB-lite"/>
    </source>
</evidence>
<dbReference type="InterPro" id="IPR010580">
    <property type="entry name" value="ER_stress-assoc"/>
</dbReference>
<evidence type="ECO:0000256" key="1">
    <source>
        <dbReference type="ARBA" id="ARBA00004389"/>
    </source>
</evidence>
<evidence type="ECO:0000256" key="2">
    <source>
        <dbReference type="ARBA" id="ARBA00005500"/>
    </source>
</evidence>
<dbReference type="Pfam" id="PF06624">
    <property type="entry name" value="RAMP4"/>
    <property type="match status" value="1"/>
</dbReference>
<dbReference type="PANTHER" id="PTHR35689:SF1">
    <property type="entry name" value="EARLY ENDOSOME ANTIGEN"/>
    <property type="match status" value="1"/>
</dbReference>
<evidence type="ECO:0000256" key="5">
    <source>
        <dbReference type="ARBA" id="ARBA00022989"/>
    </source>
</evidence>
<feature type="compositionally biased region" description="Polar residues" evidence="8">
    <location>
        <begin position="14"/>
        <end position="36"/>
    </location>
</feature>
<evidence type="ECO:0000256" key="6">
    <source>
        <dbReference type="ARBA" id="ARBA00023136"/>
    </source>
</evidence>
<evidence type="ECO:0000313" key="10">
    <source>
        <dbReference type="Proteomes" id="UP000631114"/>
    </source>
</evidence>
<evidence type="ECO:0000256" key="7">
    <source>
        <dbReference type="SAM" id="Coils"/>
    </source>
</evidence>
<proteinExistence type="inferred from homology"/>
<dbReference type="OrthoDB" id="1913731at2759"/>
<dbReference type="EMBL" id="JADFTS010000001">
    <property type="protein sequence ID" value="KAF9625160.1"/>
    <property type="molecule type" value="Genomic_DNA"/>
</dbReference>